<reference evidence="10" key="1">
    <citation type="submission" date="2021-06" db="EMBL/GenBank/DDBJ databases">
        <authorList>
            <person name="Kallberg Y."/>
            <person name="Tangrot J."/>
            <person name="Rosling A."/>
        </authorList>
    </citation>
    <scope>NUCLEOTIDE SEQUENCE</scope>
    <source>
        <strain evidence="10">BR232B</strain>
    </source>
</reference>
<dbReference type="Pfam" id="PF03798">
    <property type="entry name" value="TRAM_LAG1_CLN8"/>
    <property type="match status" value="1"/>
</dbReference>
<dbReference type="PROSITE" id="PS50249">
    <property type="entry name" value="MPN"/>
    <property type="match status" value="1"/>
</dbReference>
<comment type="similarity">
    <text evidence="2">Belongs to the EMC8/EMC9 family.</text>
</comment>
<dbReference type="InterPro" id="IPR037518">
    <property type="entry name" value="MPN"/>
</dbReference>
<dbReference type="AlphaFoldDB" id="A0A9N9D4V1"/>
<dbReference type="CDD" id="cd08060">
    <property type="entry name" value="MPN_UPF0172"/>
    <property type="match status" value="1"/>
</dbReference>
<evidence type="ECO:0000259" key="9">
    <source>
        <dbReference type="PROSITE" id="PS50922"/>
    </source>
</evidence>
<evidence type="ECO:0000313" key="10">
    <source>
        <dbReference type="EMBL" id="CAG8625314.1"/>
    </source>
</evidence>
<dbReference type="PANTHER" id="PTHR12941:SF10">
    <property type="entry name" value="ER MEMBRANE PROTEIN COMPLEX SUBUNIT 8_9 HOMOLOG"/>
    <property type="match status" value="1"/>
</dbReference>
<evidence type="ECO:0000256" key="4">
    <source>
        <dbReference type="ARBA" id="ARBA00022989"/>
    </source>
</evidence>
<feature type="transmembrane region" description="Helical" evidence="7">
    <location>
        <begin position="123"/>
        <end position="143"/>
    </location>
</feature>
<evidence type="ECO:0000256" key="6">
    <source>
        <dbReference type="PROSITE-ProRule" id="PRU00205"/>
    </source>
</evidence>
<dbReference type="Proteomes" id="UP000789739">
    <property type="component" value="Unassembled WGS sequence"/>
</dbReference>
<evidence type="ECO:0000256" key="3">
    <source>
        <dbReference type="ARBA" id="ARBA00022692"/>
    </source>
</evidence>
<organism evidence="10 11">
    <name type="scientific">Paraglomus brasilianum</name>
    <dbReference type="NCBI Taxonomy" id="144538"/>
    <lineage>
        <taxon>Eukaryota</taxon>
        <taxon>Fungi</taxon>
        <taxon>Fungi incertae sedis</taxon>
        <taxon>Mucoromycota</taxon>
        <taxon>Glomeromycotina</taxon>
        <taxon>Glomeromycetes</taxon>
        <taxon>Paraglomerales</taxon>
        <taxon>Paraglomeraceae</taxon>
        <taxon>Paraglomus</taxon>
    </lineage>
</organism>
<gene>
    <name evidence="10" type="ORF">PBRASI_LOCUS8944</name>
</gene>
<dbReference type="GO" id="GO:0072546">
    <property type="term" value="C:EMC complex"/>
    <property type="evidence" value="ECO:0007669"/>
    <property type="project" value="InterPro"/>
</dbReference>
<dbReference type="PROSITE" id="PS50922">
    <property type="entry name" value="TLC"/>
    <property type="match status" value="1"/>
</dbReference>
<keyword evidence="11" id="KW-1185">Reference proteome</keyword>
<dbReference type="Pfam" id="PF03665">
    <property type="entry name" value="UPF0172"/>
    <property type="match status" value="1"/>
</dbReference>
<feature type="domain" description="TLC" evidence="9">
    <location>
        <begin position="55"/>
        <end position="258"/>
    </location>
</feature>
<keyword evidence="4 7" id="KW-1133">Transmembrane helix</keyword>
<evidence type="ECO:0000256" key="1">
    <source>
        <dbReference type="ARBA" id="ARBA00004141"/>
    </source>
</evidence>
<dbReference type="OrthoDB" id="10266980at2759"/>
<proteinExistence type="inferred from homology"/>
<keyword evidence="5 6" id="KW-0472">Membrane</keyword>
<evidence type="ECO:0000256" key="5">
    <source>
        <dbReference type="ARBA" id="ARBA00023136"/>
    </source>
</evidence>
<comment type="caution">
    <text evidence="10">The sequence shown here is derived from an EMBL/GenBank/DDBJ whole genome shotgun (WGS) entry which is preliminary data.</text>
</comment>
<dbReference type="PANTHER" id="PTHR12941">
    <property type="entry name" value="ER MEMBRANE PROTEIN COMPLEX"/>
    <property type="match status" value="1"/>
</dbReference>
<evidence type="ECO:0000259" key="8">
    <source>
        <dbReference type="PROSITE" id="PS50249"/>
    </source>
</evidence>
<evidence type="ECO:0000256" key="2">
    <source>
        <dbReference type="ARBA" id="ARBA00007461"/>
    </source>
</evidence>
<dbReference type="InterPro" id="IPR005366">
    <property type="entry name" value="EMC8/9"/>
</dbReference>
<evidence type="ECO:0000313" key="11">
    <source>
        <dbReference type="Proteomes" id="UP000789739"/>
    </source>
</evidence>
<accession>A0A9N9D4V1</accession>
<dbReference type="SMART" id="SM00724">
    <property type="entry name" value="TLC"/>
    <property type="match status" value="1"/>
</dbReference>
<feature type="transmembrane region" description="Helical" evidence="7">
    <location>
        <begin position="64"/>
        <end position="85"/>
    </location>
</feature>
<name>A0A9N9D4V1_9GLOM</name>
<feature type="transmembrane region" description="Helical" evidence="7">
    <location>
        <begin position="220"/>
        <end position="238"/>
    </location>
</feature>
<dbReference type="InterPro" id="IPR006634">
    <property type="entry name" value="TLC-dom"/>
</dbReference>
<comment type="subcellular location">
    <subcellularLocation>
        <location evidence="1">Membrane</location>
        <topology evidence="1">Multi-pass membrane protein</topology>
    </subcellularLocation>
</comment>
<protein>
    <submittedName>
        <fullName evidence="10">3056_t:CDS:1</fullName>
    </submittedName>
</protein>
<feature type="transmembrane region" description="Helical" evidence="7">
    <location>
        <begin position="186"/>
        <end position="208"/>
    </location>
</feature>
<evidence type="ECO:0000256" key="7">
    <source>
        <dbReference type="SAM" id="Phobius"/>
    </source>
</evidence>
<sequence length="468" mass="53221">MDSCTEDSLKTVVQSFLGFTLLNFLSSVICKQFTASSSIKIIIMDSTFYANLDSRKRALWDNTVVSYVHAFMCSILAPLCFYMYPHAWHDMIYPHAPLCNTQIALSTGYFFADMFDFWAKNIFMNDISIWVHHVVVTITFLSAVATCKFTPYLTATLLVEITNVFMHQRKLYLIAYRTKATRFFKINSFLLFLSTIFIRIAVHLYLLVHVWQGYKNFESMIYWQIAFLGMLVMNFLNIQLFRQFWQSDWYGSGEKYSIFADPFGCLYSVMVNYIVSTKAYTKILLHATKHPASTVSGLLTSVSSPADGTITISDAIPLLHHWDTLTPMLEVGLHQAEIYAQKKELQIVGYYQANEVDSDKNLTSTGAKVAGKIKDIYGDAIVFVVNNTKLSLTKPEIAILPYIHKENQWRPVNKSFDDPSSSFNLDDPNAINIAAKAIADGQSQNIYDFDEHLEDVGLDWLGNGLVSI</sequence>
<feature type="domain" description="MPN" evidence="8">
    <location>
        <begin position="273"/>
        <end position="408"/>
    </location>
</feature>
<keyword evidence="3 6" id="KW-0812">Transmembrane</keyword>
<dbReference type="EMBL" id="CAJVPI010001750">
    <property type="protein sequence ID" value="CAG8625314.1"/>
    <property type="molecule type" value="Genomic_DNA"/>
</dbReference>